<keyword evidence="9" id="KW-1185">Reference proteome</keyword>
<dbReference type="CDD" id="cd18787">
    <property type="entry name" value="SF2_C_DEAD"/>
    <property type="match status" value="1"/>
</dbReference>
<keyword evidence="1 5" id="KW-0547">Nucleotide-binding</keyword>
<dbReference type="Gene3D" id="3.40.50.300">
    <property type="entry name" value="P-loop containing nucleotide triphosphate hydrolases"/>
    <property type="match status" value="2"/>
</dbReference>
<dbReference type="EMBL" id="KV784378">
    <property type="protein sequence ID" value="OEU08954.1"/>
    <property type="molecule type" value="Genomic_DNA"/>
</dbReference>
<accession>A0A1E7ET30</accession>
<keyword evidence="3 5" id="KW-0347">Helicase</keyword>
<dbReference type="Pfam" id="PF00271">
    <property type="entry name" value="Helicase_C"/>
    <property type="match status" value="1"/>
</dbReference>
<evidence type="ECO:0000256" key="4">
    <source>
        <dbReference type="ARBA" id="ARBA00022840"/>
    </source>
</evidence>
<reference evidence="8 9" key="1">
    <citation type="submission" date="2016-09" db="EMBL/GenBank/DDBJ databases">
        <title>Extensive genetic diversity and differential bi-allelic expression allows diatom success in the polar Southern Ocean.</title>
        <authorList>
            <consortium name="DOE Joint Genome Institute"/>
            <person name="Mock T."/>
            <person name="Otillar R.P."/>
            <person name="Strauss J."/>
            <person name="Dupont C."/>
            <person name="Frickenhaus S."/>
            <person name="Maumus F."/>
            <person name="Mcmullan M."/>
            <person name="Sanges R."/>
            <person name="Schmutz J."/>
            <person name="Toseland A."/>
            <person name="Valas R."/>
            <person name="Veluchamy A."/>
            <person name="Ward B.J."/>
            <person name="Allen A."/>
            <person name="Barry K."/>
            <person name="Falciatore A."/>
            <person name="Ferrante M."/>
            <person name="Fortunato A.E."/>
            <person name="Gloeckner G."/>
            <person name="Gruber A."/>
            <person name="Hipkin R."/>
            <person name="Janech M."/>
            <person name="Kroth P."/>
            <person name="Leese F."/>
            <person name="Lindquist E."/>
            <person name="Lyon B.R."/>
            <person name="Martin J."/>
            <person name="Mayer C."/>
            <person name="Parker M."/>
            <person name="Quesneville H."/>
            <person name="Raymond J."/>
            <person name="Uhlig C."/>
            <person name="Valentin K.U."/>
            <person name="Worden A.Z."/>
            <person name="Armbrust E.V."/>
            <person name="Bowler C."/>
            <person name="Green B."/>
            <person name="Moulton V."/>
            <person name="Van Oosterhout C."/>
            <person name="Grigoriev I."/>
        </authorList>
    </citation>
    <scope>NUCLEOTIDE SEQUENCE [LARGE SCALE GENOMIC DNA]</scope>
    <source>
        <strain evidence="8 9">CCMP1102</strain>
    </source>
</reference>
<dbReference type="GO" id="GO:0005829">
    <property type="term" value="C:cytosol"/>
    <property type="evidence" value="ECO:0007669"/>
    <property type="project" value="TreeGrafter"/>
</dbReference>
<dbReference type="InterPro" id="IPR011545">
    <property type="entry name" value="DEAD/DEAH_box_helicase_dom"/>
</dbReference>
<dbReference type="InterPro" id="IPR027417">
    <property type="entry name" value="P-loop_NTPase"/>
</dbReference>
<dbReference type="KEGG" id="fcy:FRACYDRAFT_138392"/>
<dbReference type="PROSITE" id="PS51194">
    <property type="entry name" value="HELICASE_CTER"/>
    <property type="match status" value="1"/>
</dbReference>
<dbReference type="FunCoup" id="A0A1E7ET30">
    <property type="interactions" value="220"/>
</dbReference>
<dbReference type="Proteomes" id="UP000095751">
    <property type="component" value="Unassembled WGS sequence"/>
</dbReference>
<dbReference type="CDD" id="cd00268">
    <property type="entry name" value="DEADc"/>
    <property type="match status" value="1"/>
</dbReference>
<feature type="domain" description="Helicase C-terminal" evidence="7">
    <location>
        <begin position="236"/>
        <end position="379"/>
    </location>
</feature>
<dbReference type="PANTHER" id="PTHR47959:SF1">
    <property type="entry name" value="ATP-DEPENDENT RNA HELICASE DBPA"/>
    <property type="match status" value="1"/>
</dbReference>
<dbReference type="InterPro" id="IPR000629">
    <property type="entry name" value="RNA-helicase_DEAD-box_CS"/>
</dbReference>
<dbReference type="Pfam" id="PF00270">
    <property type="entry name" value="DEAD"/>
    <property type="match status" value="1"/>
</dbReference>
<evidence type="ECO:0000256" key="2">
    <source>
        <dbReference type="ARBA" id="ARBA00022801"/>
    </source>
</evidence>
<organism evidence="8 9">
    <name type="scientific">Fragilariopsis cylindrus CCMP1102</name>
    <dbReference type="NCBI Taxonomy" id="635003"/>
    <lineage>
        <taxon>Eukaryota</taxon>
        <taxon>Sar</taxon>
        <taxon>Stramenopiles</taxon>
        <taxon>Ochrophyta</taxon>
        <taxon>Bacillariophyta</taxon>
        <taxon>Bacillariophyceae</taxon>
        <taxon>Bacillariophycidae</taxon>
        <taxon>Bacillariales</taxon>
        <taxon>Bacillariaceae</taxon>
        <taxon>Fragilariopsis</taxon>
    </lineage>
</organism>
<evidence type="ECO:0000259" key="6">
    <source>
        <dbReference type="PROSITE" id="PS51192"/>
    </source>
</evidence>
<dbReference type="AlphaFoldDB" id="A0A1E7ET30"/>
<dbReference type="InterPro" id="IPR050079">
    <property type="entry name" value="DEAD_box_RNA_helicase"/>
</dbReference>
<dbReference type="SMART" id="SM00490">
    <property type="entry name" value="HELICc"/>
    <property type="match status" value="1"/>
</dbReference>
<feature type="non-terminal residue" evidence="8">
    <location>
        <position position="379"/>
    </location>
</feature>
<evidence type="ECO:0000256" key="3">
    <source>
        <dbReference type="ARBA" id="ARBA00022806"/>
    </source>
</evidence>
<protein>
    <submittedName>
        <fullName evidence="8">DEAD-domain-containing protein</fullName>
    </submittedName>
</protein>
<dbReference type="PROSITE" id="PS51192">
    <property type="entry name" value="HELICASE_ATP_BIND_1"/>
    <property type="match status" value="1"/>
</dbReference>
<dbReference type="InParanoid" id="A0A1E7ET30"/>
<keyword evidence="2 5" id="KW-0378">Hydrolase</keyword>
<proteinExistence type="inferred from homology"/>
<dbReference type="InterPro" id="IPR001650">
    <property type="entry name" value="Helicase_C-like"/>
</dbReference>
<feature type="domain" description="Helicase ATP-binding" evidence="6">
    <location>
        <begin position="25"/>
        <end position="215"/>
    </location>
</feature>
<dbReference type="OrthoDB" id="4255at2759"/>
<dbReference type="GO" id="GO:0003676">
    <property type="term" value="F:nucleic acid binding"/>
    <property type="evidence" value="ECO:0007669"/>
    <property type="project" value="InterPro"/>
</dbReference>
<dbReference type="GO" id="GO:0016787">
    <property type="term" value="F:hydrolase activity"/>
    <property type="evidence" value="ECO:0007669"/>
    <property type="project" value="UniProtKB-KW"/>
</dbReference>
<dbReference type="SMART" id="SM00487">
    <property type="entry name" value="DEXDc"/>
    <property type="match status" value="1"/>
</dbReference>
<sequence>LDQNVIDVLSGKGITHFTPVQGEAFDPILAGRDVIGRSRTGTGKTLAFGLPSITRLVKWLEEKGVRDPQTGNMKRGRAVSMLVLCPTRELARQVQEEISDVARPLGLFAEVFHGGVSYDGQSRALRSGLDILVGTPGRIMDHMNRGTLRLNEADLIVLDEADEMLSMGFADDVETMLDGFGKDNGKKPQCLLFSATTPPWVKQIGRQYQENVIAIDATNDTGGSRVATTVRHTAIQVPWAKKNAESSAVQQKIFGKTIVFTETKRAADELVSGGVFKSLTAQALHGDVGQKQRDSILAAFRAGAFNVLVATDVAARGIDIKNVDVVVQFDPPRDVDTYVHRSGRTGRAGSSGVSVLLYNNNQQRDIVRIERDLGHGFQF</sequence>
<dbReference type="PANTHER" id="PTHR47959">
    <property type="entry name" value="ATP-DEPENDENT RNA HELICASE RHLE-RELATED"/>
    <property type="match status" value="1"/>
</dbReference>
<feature type="non-terminal residue" evidence="8">
    <location>
        <position position="1"/>
    </location>
</feature>
<dbReference type="PROSITE" id="PS00039">
    <property type="entry name" value="DEAD_ATP_HELICASE"/>
    <property type="match status" value="1"/>
</dbReference>
<evidence type="ECO:0000313" key="8">
    <source>
        <dbReference type="EMBL" id="OEU08954.1"/>
    </source>
</evidence>
<dbReference type="GO" id="GO:0005524">
    <property type="term" value="F:ATP binding"/>
    <property type="evidence" value="ECO:0007669"/>
    <property type="project" value="UniProtKB-KW"/>
</dbReference>
<keyword evidence="4 5" id="KW-0067">ATP-binding</keyword>
<dbReference type="InterPro" id="IPR044742">
    <property type="entry name" value="DEAD/DEAH_RhlB"/>
</dbReference>
<comment type="similarity">
    <text evidence="5">Belongs to the DEAD box helicase family.</text>
</comment>
<dbReference type="InterPro" id="IPR014001">
    <property type="entry name" value="Helicase_ATP-bd"/>
</dbReference>
<evidence type="ECO:0000259" key="7">
    <source>
        <dbReference type="PROSITE" id="PS51194"/>
    </source>
</evidence>
<gene>
    <name evidence="8" type="ORF">FRACYDRAFT_138392</name>
</gene>
<dbReference type="GO" id="GO:0003724">
    <property type="term" value="F:RNA helicase activity"/>
    <property type="evidence" value="ECO:0007669"/>
    <property type="project" value="TreeGrafter"/>
</dbReference>
<evidence type="ECO:0000313" key="9">
    <source>
        <dbReference type="Proteomes" id="UP000095751"/>
    </source>
</evidence>
<name>A0A1E7ET30_9STRA</name>
<evidence type="ECO:0000256" key="1">
    <source>
        <dbReference type="ARBA" id="ARBA00022741"/>
    </source>
</evidence>
<dbReference type="SUPFAM" id="SSF52540">
    <property type="entry name" value="P-loop containing nucleoside triphosphate hydrolases"/>
    <property type="match status" value="1"/>
</dbReference>
<evidence type="ECO:0000256" key="5">
    <source>
        <dbReference type="RuleBase" id="RU000492"/>
    </source>
</evidence>